<dbReference type="InterPro" id="IPR050587">
    <property type="entry name" value="GNT1/Glycosyltrans_8"/>
</dbReference>
<dbReference type="Proteomes" id="UP001146351">
    <property type="component" value="Unassembled WGS sequence"/>
</dbReference>
<evidence type="ECO:0000313" key="2">
    <source>
        <dbReference type="Proteomes" id="UP001146351"/>
    </source>
</evidence>
<dbReference type="SUPFAM" id="SSF53448">
    <property type="entry name" value="Nucleotide-diphospho-sugar transferases"/>
    <property type="match status" value="1"/>
</dbReference>
<comment type="caution">
    <text evidence="1">The sequence shown here is derived from an EMBL/GenBank/DDBJ whole genome shotgun (WGS) entry which is preliminary data.</text>
</comment>
<dbReference type="Gene3D" id="3.90.550.10">
    <property type="entry name" value="Spore Coat Polysaccharide Biosynthesis Protein SpsA, Chain A"/>
    <property type="match status" value="1"/>
</dbReference>
<dbReference type="EMBL" id="JAPQKO010000005">
    <property type="protein sequence ID" value="KAJ5162394.1"/>
    <property type="molecule type" value="Genomic_DNA"/>
</dbReference>
<dbReference type="GO" id="GO:0016757">
    <property type="term" value="F:glycosyltransferase activity"/>
    <property type="evidence" value="ECO:0007669"/>
    <property type="project" value="InterPro"/>
</dbReference>
<name>A0A9W9LM06_9EURO</name>
<accession>A0A9W9LM06</accession>
<protein>
    <recommendedName>
        <fullName evidence="3">Nucleotide-diphospho-sugar transferase</fullName>
    </recommendedName>
</protein>
<evidence type="ECO:0000313" key="1">
    <source>
        <dbReference type="EMBL" id="KAJ5162394.1"/>
    </source>
</evidence>
<dbReference type="PANTHER" id="PTHR11183">
    <property type="entry name" value="GLYCOGENIN SUBFAMILY MEMBER"/>
    <property type="match status" value="1"/>
</dbReference>
<proteinExistence type="predicted"/>
<dbReference type="Pfam" id="PF01501">
    <property type="entry name" value="Glyco_transf_8"/>
    <property type="match status" value="1"/>
</dbReference>
<dbReference type="InterPro" id="IPR029044">
    <property type="entry name" value="Nucleotide-diphossugar_trans"/>
</dbReference>
<dbReference type="AlphaFoldDB" id="A0A9W9LM06"/>
<dbReference type="InterPro" id="IPR002495">
    <property type="entry name" value="Glyco_trans_8"/>
</dbReference>
<reference evidence="1" key="2">
    <citation type="journal article" date="2023" name="IMA Fungus">
        <title>Comparative genomic study of the Penicillium genus elucidates a diverse pangenome and 15 lateral gene transfer events.</title>
        <authorList>
            <person name="Petersen C."/>
            <person name="Sorensen T."/>
            <person name="Nielsen M.R."/>
            <person name="Sondergaard T.E."/>
            <person name="Sorensen J.L."/>
            <person name="Fitzpatrick D.A."/>
            <person name="Frisvad J.C."/>
            <person name="Nielsen K.L."/>
        </authorList>
    </citation>
    <scope>NUCLEOTIDE SEQUENCE</scope>
    <source>
        <strain evidence="1">IBT 21917</strain>
    </source>
</reference>
<sequence length="367" mass="41393">MAPSHSIGNGDSVSPKRIWASLITNLNYLPGLLTLHHSLYHPSPDPNASTDDDDHPPSHGSRYPFVAFYTSSFPAEGLKVLQARGIQAQWVPNVIPTSTREYVQDPRFAETWTKLVAFSLEEYERVVLLDGDILIRRNMDELMELELDSQEALDAGQGHGRVFAAAHACACNPMKKAHYPAHWYVPNDLPHICLHVYTSEIPKNCAYTTQHNSPTTAQATSPPTSAGVGMLNSGVLVITPSAKIYESITTTLRDTTRIEKYDFPDQELLSDVFQGQWVPLPYVYNALKTLRLPDVHGPIWQDAQVRALHYIFATKPWHEAVGRECEAGARERMRELDEPNRWWWAANWARQRLERERGAVDVFSGVI</sequence>
<organism evidence="1 2">
    <name type="scientific">Penicillium capsulatum</name>
    <dbReference type="NCBI Taxonomy" id="69766"/>
    <lineage>
        <taxon>Eukaryota</taxon>
        <taxon>Fungi</taxon>
        <taxon>Dikarya</taxon>
        <taxon>Ascomycota</taxon>
        <taxon>Pezizomycotina</taxon>
        <taxon>Eurotiomycetes</taxon>
        <taxon>Eurotiomycetidae</taxon>
        <taxon>Eurotiales</taxon>
        <taxon>Aspergillaceae</taxon>
        <taxon>Penicillium</taxon>
    </lineage>
</organism>
<dbReference type="OrthoDB" id="2014201at2759"/>
<evidence type="ECO:0008006" key="3">
    <source>
        <dbReference type="Google" id="ProtNLM"/>
    </source>
</evidence>
<keyword evidence="2" id="KW-1185">Reference proteome</keyword>
<reference evidence="1" key="1">
    <citation type="submission" date="2022-11" db="EMBL/GenBank/DDBJ databases">
        <authorList>
            <person name="Petersen C."/>
        </authorList>
    </citation>
    <scope>NUCLEOTIDE SEQUENCE</scope>
    <source>
        <strain evidence="1">IBT 21917</strain>
    </source>
</reference>
<gene>
    <name evidence="1" type="ORF">N7492_007786</name>
</gene>